<dbReference type="EMBL" id="NHMP01000010">
    <property type="protein sequence ID" value="OXE44534.1"/>
    <property type="molecule type" value="Genomic_DNA"/>
</dbReference>
<proteinExistence type="predicted"/>
<dbReference type="Gene3D" id="1.10.1660.10">
    <property type="match status" value="1"/>
</dbReference>
<keyword evidence="5" id="KW-1185">Reference proteome</keyword>
<evidence type="ECO:0000259" key="3">
    <source>
        <dbReference type="PROSITE" id="PS50937"/>
    </source>
</evidence>
<feature type="coiled-coil region" evidence="2">
    <location>
        <begin position="84"/>
        <end position="111"/>
    </location>
</feature>
<evidence type="ECO:0000256" key="2">
    <source>
        <dbReference type="SAM" id="Coils"/>
    </source>
</evidence>
<dbReference type="GO" id="GO:0003700">
    <property type="term" value="F:DNA-binding transcription factor activity"/>
    <property type="evidence" value="ECO:0007669"/>
    <property type="project" value="InterPro"/>
</dbReference>
<accession>A0A227KAY3</accession>
<dbReference type="InterPro" id="IPR047057">
    <property type="entry name" value="MerR_fam"/>
</dbReference>
<keyword evidence="2" id="KW-0175">Coiled coil</keyword>
<sequence>MKIGELAKITGCQVGTIRFYETSGLLPAAPRTQGNYRVYGEEHKKALQFILHCRALDLSIDEVKELINLKSAQASDARKAHSIIENHILEINKKITQLESLKSELEFLAHKCGHDHREEKGETCCLIEALHQ</sequence>
<keyword evidence="1" id="KW-0238">DNA-binding</keyword>
<organism evidence="4 5">
    <name type="scientific">Turicimonas muris</name>
    <dbReference type="NCBI Taxonomy" id="1796652"/>
    <lineage>
        <taxon>Bacteria</taxon>
        <taxon>Pseudomonadati</taxon>
        <taxon>Pseudomonadota</taxon>
        <taxon>Betaproteobacteria</taxon>
        <taxon>Burkholderiales</taxon>
        <taxon>Sutterellaceae</taxon>
        <taxon>Turicimonas</taxon>
    </lineage>
</organism>
<dbReference type="GeneID" id="78361261"/>
<dbReference type="PANTHER" id="PTHR30204:SF92">
    <property type="entry name" value="HTH-TYPE TRANSCRIPTIONAL REGULATOR ZNTR"/>
    <property type="match status" value="1"/>
</dbReference>
<comment type="caution">
    <text evidence="4">The sequence shown here is derived from an EMBL/GenBank/DDBJ whole genome shotgun (WGS) entry which is preliminary data.</text>
</comment>
<protein>
    <recommendedName>
        <fullName evidence="3">HTH merR-type domain-containing protein</fullName>
    </recommendedName>
</protein>
<name>A0A227KAY3_9BURK</name>
<evidence type="ECO:0000256" key="1">
    <source>
        <dbReference type="ARBA" id="ARBA00023125"/>
    </source>
</evidence>
<dbReference type="InterPro" id="IPR000551">
    <property type="entry name" value="MerR-type_HTH_dom"/>
</dbReference>
<dbReference type="Proteomes" id="UP000214610">
    <property type="component" value="Unassembled WGS sequence"/>
</dbReference>
<dbReference type="PROSITE" id="PS50937">
    <property type="entry name" value="HTH_MERR_2"/>
    <property type="match status" value="1"/>
</dbReference>
<dbReference type="RefSeq" id="WP_066592397.1">
    <property type="nucleotide sequence ID" value="NZ_CAJTBZ010000045.1"/>
</dbReference>
<dbReference type="SMART" id="SM00422">
    <property type="entry name" value="HTH_MERR"/>
    <property type="match status" value="1"/>
</dbReference>
<dbReference type="AlphaFoldDB" id="A0A227KAY3"/>
<gene>
    <name evidence="4" type="ORF">ADH67_11670</name>
</gene>
<dbReference type="PANTHER" id="PTHR30204">
    <property type="entry name" value="REDOX-CYCLING DRUG-SENSING TRANSCRIPTIONAL ACTIVATOR SOXR"/>
    <property type="match status" value="1"/>
</dbReference>
<dbReference type="SUPFAM" id="SSF46955">
    <property type="entry name" value="Putative DNA-binding domain"/>
    <property type="match status" value="1"/>
</dbReference>
<feature type="domain" description="HTH merR-type" evidence="3">
    <location>
        <begin position="1"/>
        <end position="69"/>
    </location>
</feature>
<dbReference type="GO" id="GO:0003677">
    <property type="term" value="F:DNA binding"/>
    <property type="evidence" value="ECO:0007669"/>
    <property type="project" value="UniProtKB-KW"/>
</dbReference>
<dbReference type="InterPro" id="IPR009061">
    <property type="entry name" value="DNA-bd_dom_put_sf"/>
</dbReference>
<dbReference type="Pfam" id="PF13411">
    <property type="entry name" value="MerR_1"/>
    <property type="match status" value="1"/>
</dbReference>
<evidence type="ECO:0000313" key="4">
    <source>
        <dbReference type="EMBL" id="OXE44534.1"/>
    </source>
</evidence>
<reference evidence="5" key="1">
    <citation type="submission" date="2017-05" db="EMBL/GenBank/DDBJ databases">
        <title>Improved OligoMM genomes.</title>
        <authorList>
            <person name="Garzetti D."/>
        </authorList>
    </citation>
    <scope>NUCLEOTIDE SEQUENCE [LARGE SCALE GENOMIC DNA]</scope>
    <source>
        <strain evidence="5">YL45</strain>
    </source>
</reference>
<evidence type="ECO:0000313" key="5">
    <source>
        <dbReference type="Proteomes" id="UP000214610"/>
    </source>
</evidence>
<dbReference type="PRINTS" id="PR00040">
    <property type="entry name" value="HTHMERR"/>
</dbReference>